<evidence type="ECO:0000256" key="1">
    <source>
        <dbReference type="SAM" id="MobiDB-lite"/>
    </source>
</evidence>
<feature type="region of interest" description="Disordered" evidence="1">
    <location>
        <begin position="373"/>
        <end position="411"/>
    </location>
</feature>
<dbReference type="EMBL" id="UNQJ01000017">
    <property type="protein sequence ID" value="SYZ34032.1"/>
    <property type="molecule type" value="Genomic_DNA"/>
</dbReference>
<evidence type="ECO:0000259" key="2">
    <source>
        <dbReference type="Pfam" id="PF01610"/>
    </source>
</evidence>
<dbReference type="PANTHER" id="PTHR33498:SF1">
    <property type="entry name" value="TRANSPOSASE FOR INSERTION SEQUENCE ELEMENT IS1557"/>
    <property type="match status" value="1"/>
</dbReference>
<dbReference type="Proteomes" id="UP000263928">
    <property type="component" value="Unassembled WGS sequence"/>
</dbReference>
<feature type="non-terminal residue" evidence="3">
    <location>
        <position position="411"/>
    </location>
</feature>
<dbReference type="InterPro" id="IPR047951">
    <property type="entry name" value="Transpos_ISL3"/>
</dbReference>
<dbReference type="AlphaFoldDB" id="A0A383S911"/>
<dbReference type="Pfam" id="PF01610">
    <property type="entry name" value="DDE_Tnp_ISL3"/>
    <property type="match status" value="1"/>
</dbReference>
<accession>A0A383S911</accession>
<dbReference type="PANTHER" id="PTHR33498">
    <property type="entry name" value="TRANSPOSASE FOR INSERTION SEQUENCE ELEMENT IS1557"/>
    <property type="match status" value="1"/>
</dbReference>
<evidence type="ECO:0000313" key="4">
    <source>
        <dbReference type="Proteomes" id="UP000263928"/>
    </source>
</evidence>
<gene>
    <name evidence="3" type="ORF">PROPAUS_2008</name>
</gene>
<dbReference type="InterPro" id="IPR002560">
    <property type="entry name" value="Transposase_DDE"/>
</dbReference>
<name>A0A383S911_9ACTN</name>
<feature type="compositionally biased region" description="Basic residues" evidence="1">
    <location>
        <begin position="373"/>
        <end position="384"/>
    </location>
</feature>
<evidence type="ECO:0000313" key="3">
    <source>
        <dbReference type="EMBL" id="SYZ34032.1"/>
    </source>
</evidence>
<organism evidence="3 4">
    <name type="scientific">Propionibacterium australiense</name>
    <dbReference type="NCBI Taxonomy" id="119981"/>
    <lineage>
        <taxon>Bacteria</taxon>
        <taxon>Bacillati</taxon>
        <taxon>Actinomycetota</taxon>
        <taxon>Actinomycetes</taxon>
        <taxon>Propionibacteriales</taxon>
        <taxon>Propionibacteriaceae</taxon>
        <taxon>Propionibacterium</taxon>
    </lineage>
</organism>
<feature type="domain" description="Transposase IS204/IS1001/IS1096/IS1165 DDE" evidence="2">
    <location>
        <begin position="164"/>
        <end position="378"/>
    </location>
</feature>
<keyword evidence="4" id="KW-1185">Reference proteome</keyword>
<dbReference type="NCBIfam" id="NF033550">
    <property type="entry name" value="transpos_ISL3"/>
    <property type="match status" value="1"/>
</dbReference>
<proteinExistence type="predicted"/>
<reference evidence="4" key="1">
    <citation type="submission" date="2018-08" db="EMBL/GenBank/DDBJ databases">
        <authorList>
            <person name="Hornung B."/>
        </authorList>
    </citation>
    <scope>NUCLEOTIDE SEQUENCE [LARGE SCALE GENOMIC DNA]</scope>
</reference>
<sequence length="411" mass="46440">MDNATFTTPDLTWFCRLDDLGLTVTGQHLGPGRATLLCRPTLLDQWCHRCGGHGLVRDTIVRELTHVPFGWRPTTLRIRLRRYQCRECGHVWRQDLTSAARQRSSLSNGALRWALEALVVNHLSMSRIAAALGVAWNTANDAVLAEGKRVLIEEPGRLDDVAVVGVDEHVWRHTRRGDKYVTVIIDLTPVSTGTGPSRLLAMVEGRSKQAFKAWLADQSQAWRDGIRIVAMDGFTGFKTAAAEEISKATTVMDPFHVIRLAQDALDLCRRRVQVELHGTRGRKHHPLYQARRTLHTGADLLTDKQQRRLAALFADDRHVEVEATWGIYQTMITAYRTSTRAEGKKTMARLIDSVGSAVPTSLVEVCKLGRTLTKRRKGHPRVLRPPRLQQRPHRSDQRTPRTPPRHRPRLP</sequence>
<protein>
    <submittedName>
        <fullName evidence="3">Transposase IS204/IS1001/IS1096/IS1165, DDE domain</fullName>
    </submittedName>
</protein>